<reference evidence="1 2" key="1">
    <citation type="submission" date="2019-01" db="EMBL/GenBank/DDBJ databases">
        <authorList>
            <person name="Ruckert C."/>
            <person name="Busche T."/>
            <person name="Kalinowski J."/>
        </authorList>
    </citation>
    <scope>NUCLEOTIDE SEQUENCE [LARGE SCALE GENOMIC DNA]</scope>
    <source>
        <strain evidence="1 2">136/3</strain>
    </source>
</reference>
<dbReference type="KEGG" id="cpeg:CPELA_09275"/>
<sequence>MRLIGSVAVNADTTSELGILSKRPLSWSNQNALRGSIKYFFSQKKVHPLTLLLVAECWTNQFLINRMEMAARLHGSNGMFLDMHLKLRE</sequence>
<dbReference type="EMBL" id="CP035299">
    <property type="protein sequence ID" value="QAU53110.1"/>
    <property type="molecule type" value="Genomic_DNA"/>
</dbReference>
<name>A0A410WAZ9_9CORY</name>
<proteinExistence type="predicted"/>
<dbReference type="AlphaFoldDB" id="A0A410WAZ9"/>
<gene>
    <name evidence="1" type="ORF">CPELA_09275</name>
</gene>
<evidence type="ECO:0000313" key="1">
    <source>
        <dbReference type="EMBL" id="QAU53110.1"/>
    </source>
</evidence>
<evidence type="ECO:0000313" key="2">
    <source>
        <dbReference type="Proteomes" id="UP000288929"/>
    </source>
</evidence>
<organism evidence="1 2">
    <name type="scientific">Corynebacterium pelargi</name>
    <dbReference type="NCBI Taxonomy" id="1471400"/>
    <lineage>
        <taxon>Bacteria</taxon>
        <taxon>Bacillati</taxon>
        <taxon>Actinomycetota</taxon>
        <taxon>Actinomycetes</taxon>
        <taxon>Mycobacteriales</taxon>
        <taxon>Corynebacteriaceae</taxon>
        <taxon>Corynebacterium</taxon>
    </lineage>
</organism>
<dbReference type="Proteomes" id="UP000288929">
    <property type="component" value="Chromosome"/>
</dbReference>
<accession>A0A410WAZ9</accession>
<protein>
    <submittedName>
        <fullName evidence="1">Uncharacterized protein</fullName>
    </submittedName>
</protein>
<keyword evidence="2" id="KW-1185">Reference proteome</keyword>